<dbReference type="SUPFAM" id="SSF48452">
    <property type="entry name" value="TPR-like"/>
    <property type="match status" value="1"/>
</dbReference>
<dbReference type="Pfam" id="PF00612">
    <property type="entry name" value="IQ"/>
    <property type="match status" value="3"/>
</dbReference>
<keyword evidence="3" id="KW-1185">Reference proteome</keyword>
<feature type="compositionally biased region" description="Polar residues" evidence="1">
    <location>
        <begin position="290"/>
        <end position="308"/>
    </location>
</feature>
<reference evidence="2" key="1">
    <citation type="submission" date="2021-09" db="EMBL/GenBank/DDBJ databases">
        <authorList>
            <consortium name="AG Swart"/>
            <person name="Singh M."/>
            <person name="Singh A."/>
            <person name="Seah K."/>
            <person name="Emmerich C."/>
        </authorList>
    </citation>
    <scope>NUCLEOTIDE SEQUENCE</scope>
    <source>
        <strain evidence="2">ATCC30299</strain>
    </source>
</reference>
<feature type="region of interest" description="Disordered" evidence="1">
    <location>
        <begin position="884"/>
        <end position="915"/>
    </location>
</feature>
<organism evidence="2 3">
    <name type="scientific">Blepharisma stoltei</name>
    <dbReference type="NCBI Taxonomy" id="1481888"/>
    <lineage>
        <taxon>Eukaryota</taxon>
        <taxon>Sar</taxon>
        <taxon>Alveolata</taxon>
        <taxon>Ciliophora</taxon>
        <taxon>Postciliodesmatophora</taxon>
        <taxon>Heterotrichea</taxon>
        <taxon>Heterotrichida</taxon>
        <taxon>Blepharismidae</taxon>
        <taxon>Blepharisma</taxon>
    </lineage>
</organism>
<dbReference type="InterPro" id="IPR000048">
    <property type="entry name" value="IQ_motif_EF-hand-BS"/>
</dbReference>
<feature type="region of interest" description="Disordered" evidence="1">
    <location>
        <begin position="331"/>
        <end position="424"/>
    </location>
</feature>
<evidence type="ECO:0000256" key="1">
    <source>
        <dbReference type="SAM" id="MobiDB-lite"/>
    </source>
</evidence>
<dbReference type="Proteomes" id="UP001162131">
    <property type="component" value="Unassembled WGS sequence"/>
</dbReference>
<feature type="region of interest" description="Disordered" evidence="1">
    <location>
        <begin position="258"/>
        <end position="308"/>
    </location>
</feature>
<gene>
    <name evidence="2" type="ORF">BSTOLATCC_MIC33139</name>
</gene>
<evidence type="ECO:0000313" key="3">
    <source>
        <dbReference type="Proteomes" id="UP001162131"/>
    </source>
</evidence>
<feature type="compositionally biased region" description="Basic and acidic residues" evidence="1">
    <location>
        <begin position="1754"/>
        <end position="1768"/>
    </location>
</feature>
<dbReference type="InterPro" id="IPR019734">
    <property type="entry name" value="TPR_rpt"/>
</dbReference>
<feature type="compositionally biased region" description="Low complexity" evidence="1">
    <location>
        <begin position="388"/>
        <end position="403"/>
    </location>
</feature>
<feature type="compositionally biased region" description="Low complexity" evidence="1">
    <location>
        <begin position="1769"/>
        <end position="1783"/>
    </location>
</feature>
<feature type="region of interest" description="Disordered" evidence="1">
    <location>
        <begin position="1694"/>
        <end position="1716"/>
    </location>
</feature>
<feature type="compositionally biased region" description="Low complexity" evidence="1">
    <location>
        <begin position="361"/>
        <end position="373"/>
    </location>
</feature>
<evidence type="ECO:0000313" key="2">
    <source>
        <dbReference type="EMBL" id="CAG9323238.1"/>
    </source>
</evidence>
<accession>A0AAU9JBV9</accession>
<dbReference type="PROSITE" id="PS50096">
    <property type="entry name" value="IQ"/>
    <property type="match status" value="1"/>
</dbReference>
<dbReference type="Gene3D" id="1.25.40.10">
    <property type="entry name" value="Tetratricopeptide repeat domain"/>
    <property type="match status" value="1"/>
</dbReference>
<dbReference type="EMBL" id="CAJZBQ010000033">
    <property type="protein sequence ID" value="CAG9323238.1"/>
    <property type="molecule type" value="Genomic_DNA"/>
</dbReference>
<feature type="compositionally biased region" description="Polar residues" evidence="1">
    <location>
        <begin position="409"/>
        <end position="424"/>
    </location>
</feature>
<feature type="compositionally biased region" description="Polar residues" evidence="1">
    <location>
        <begin position="890"/>
        <end position="901"/>
    </location>
</feature>
<sequence>MANFLVKRTSNSTPIPNSIDKLERAINSALSQGNLKLACEYLSKRLNKSVDANTPKEIEILNIFKIFYSKFKEKFTKLIENENYDDAISSMKTLDKIISSHTEINLANERLDLLNNLSVAYRKSNRTNAANDVVDKALTLFSMPKVLKETKTSILLNKCSILSSQGEHEEALLYSNKAKTLAKTDFKEHKNSEKSQQITLLAVAYHNSGVENEHLGNIRKALHNYKKSIDFLSKNGTKEHSSMLRTFKKLFEEASKLHSFQSSKHSRESSFPAVSDGKNSEKDPPRKAAKSSSSRGNLKSASTNDLALKNRATNVSPFSVENLWEQSEISETSRSNALFEKPPISRGTARVRGGRRKIGAESRASSSKNSYESSEIEKHYIISRDSSSKNSSESGNSSKPKPGTIFRIGQSSSSSRLPESGVITQRETYEEIDHFFAKPSEEFMKEEKIIFEPEKPKEIPTFKYKIPKWFVLNEEVPVLSISQNKDSYIEQKTSNANKNRENLNELGKSKNLLESLRLDNSDTKLNSSKSEKAPYFTFQAKSVPRAQLKIPDLSSSRSDSLEIKTQEPISAEPIRSNHSISSATEIQKIEVFNRQETKKFKLQPKIFKHQNKSVLTKEDLEKMKKAAILIQKHFRRHIAQDFLIISKKYQKQKILLRTCRKIQNKFYSIIIFQNQNLISAKASEVGKLTNELIYTVPKNMTISPRELADRLDIDGYHALYLPEKEANNSDNIRWTMVTRIMKRIQDAGYLFQFYLNENNSKLMIKAHELGKNKEICSVFEEDITHLNEEDLIKYLNTEVLERIDIQNERIILNPKIEINNELPNLKDFDESKIVKIQRLFRKKKSPSKPKADASNPQQSSFIADFLKSQQIKDLKFQKFGFSEENEENNGQNFPKLQFGTQNEDENQQESEKERKFTRPQIELLTDDLLIRSQKIFFKCIYLISLYKEAMNGNEYIRVEAFPTKKLPKPAMAMMKLREICEILELWENSEVYDHKEEIIKHVDIKQGKVIIAKQPVSEPVNKELLFTGEKKLNTNFNYQVTFYEIEIDEIKEKILIEAATLQEVIPIHIYLSVSKEEIAETLEVNVKDIYKNLDKLADLLSLENSELHIYKKKASRLPPAILISLPSIRHYINASTSSSKSSKIESPKLPEIPPTDTIPCPTVNTLAIPSVKKINQKIESHSILPKKLISMEEKAAITIQKFIRSKNARELRKLLSMKNYRENHNKILGRGVRFINGIAYMVTVYSTKKGILVEVRDMDQGNLLEKIIDPPNYIFGFSKWNNIKMIIDSLAISNGKLAFLRNYKRHENINVQNRDYSYFENAVDEGLSLETATLRLQKWMRIVLAKRLLIRKRNEATQKLIINKKKTIGGEDYMVSIFQTATEYIVQVYSTNKPANNQWIYTKKYSLEDLKNIYGDIDTENIFREIEIQNKKLVLIKPKYFGGGAYSKVQRNRGGTSRIDESSSSFCSISDEKLIMSQERILNFKKCIVNIGLDKRYNQKANKESEMIIFDVAPVSDALSRKQLSVDIKTASDKVGIPTQWLVPLCKYLLDNCLQVGEYSINLNMDVPKMDINLMATKIQRAYRGWRIRKLIGKIVKSADGGLIAMHKKNIHGKVYMIYAYAQNKRIKIEAECGKETVAMYLDAEILKSIGDTTRKKFLETRIFPYIGIHDQGILRKLYFEKRNTAANTNLAVTSSQSILKTEPEPQKALNLPNISKNPKNLSQAISYFNQKATEMAKLETSGDVIKRKGQNPRQKDDKKNSREEMKYSRSGSSVNQSLSSSRNINSSVTNTFYLSEPPKLLFQTVSSINKRQLSISLYGSSDGIIVETVDAKNKKLSLQLETSIPSNTPEEVIERICRDIIARLYIDKSTGEEMLVLGQGEVIYKKRQMISDRSFLVSGIKRHDGITLTAFDPGSKQILECKIGKSVWNEENLQEELEKVVKKLKVVKILGDDALILN</sequence>
<dbReference type="SMART" id="SM00028">
    <property type="entry name" value="TPR"/>
    <property type="match status" value="3"/>
</dbReference>
<feature type="region of interest" description="Disordered" evidence="1">
    <location>
        <begin position="1740"/>
        <end position="1783"/>
    </location>
</feature>
<proteinExistence type="predicted"/>
<dbReference type="SMART" id="SM00015">
    <property type="entry name" value="IQ"/>
    <property type="match status" value="3"/>
</dbReference>
<name>A0AAU9JBV9_9CILI</name>
<comment type="caution">
    <text evidence="2">The sequence shown here is derived from an EMBL/GenBank/DDBJ whole genome shotgun (WGS) entry which is preliminary data.</text>
</comment>
<protein>
    <submittedName>
        <fullName evidence="2">Uncharacterized protein</fullName>
    </submittedName>
</protein>
<dbReference type="InterPro" id="IPR011990">
    <property type="entry name" value="TPR-like_helical_dom_sf"/>
</dbReference>